<sequence>MMEQSGSGEFAYRKVYRYLEALIDQAPRSGPCRLPSLRVLARRLRVSLATVQSAYSLLEEEGRVQCLPRSGYYVQGAAKGDAAAMPRQAPLPTQPMLERTLFTHERRLARQRSHSVAPWDAPGSARLRNAVAERYTRSSHQYWRAEDVQLAPDVQALLETLLAALALQGGTVVVHSPCCWQVLRALARADMRVLEVPLDTRGNPDLRALARLLASEPVCMLVMPSCLGMPQGRLVSLHYQQQLGQLLGQHPVWLLENDLDSEHCYSGPPNTRLRDWVDPRWLLVMGAFDAAVGSEAPYAYLLGHDAGLTRAFAERAFRLAPLRLQALAHMLGKGEIEAQLVRLRTDLQKRMQCLARELQLQFGQRVVLEMPEGGRTLWVRFRQPLPWEGIAAALAGSALHALPGEQFSLQGRYQQCLAMAWLGDHPGELQQAVERLAQVLELRCGRPAGATP</sequence>
<evidence type="ECO:0000256" key="1">
    <source>
        <dbReference type="ARBA" id="ARBA00005384"/>
    </source>
</evidence>
<dbReference type="InterPro" id="IPR015424">
    <property type="entry name" value="PyrdxlP-dep_Trfase"/>
</dbReference>
<evidence type="ECO:0000256" key="3">
    <source>
        <dbReference type="ARBA" id="ARBA00023015"/>
    </source>
</evidence>
<reference evidence="7 8" key="1">
    <citation type="submission" date="2016-12" db="EMBL/GenBank/DDBJ databases">
        <title>Draft Genome Sequence of Mercury Resistant Pseudomonas DRA525.</title>
        <authorList>
            <person name="Drace K.M."/>
        </authorList>
    </citation>
    <scope>NUCLEOTIDE SEQUENCE [LARGE SCALE GENOMIC DNA]</scope>
    <source>
        <strain evidence="7 8">DRA525</strain>
    </source>
</reference>
<evidence type="ECO:0000259" key="6">
    <source>
        <dbReference type="PROSITE" id="PS50949"/>
    </source>
</evidence>
<dbReference type="Gene3D" id="1.10.10.10">
    <property type="entry name" value="Winged helix-like DNA-binding domain superfamily/Winged helix DNA-binding domain"/>
    <property type="match status" value="1"/>
</dbReference>
<dbReference type="InterPro" id="IPR051446">
    <property type="entry name" value="HTH_trans_reg/aminotransferase"/>
</dbReference>
<evidence type="ECO:0000313" key="8">
    <source>
        <dbReference type="Proteomes" id="UP000185146"/>
    </source>
</evidence>
<dbReference type="InterPro" id="IPR015421">
    <property type="entry name" value="PyrdxlP-dep_Trfase_major"/>
</dbReference>
<dbReference type="SUPFAM" id="SSF53383">
    <property type="entry name" value="PLP-dependent transferases"/>
    <property type="match status" value="1"/>
</dbReference>
<dbReference type="InterPro" id="IPR004839">
    <property type="entry name" value="Aminotransferase_I/II_large"/>
</dbReference>
<dbReference type="SUPFAM" id="SSF46785">
    <property type="entry name" value="Winged helix' DNA-binding domain"/>
    <property type="match status" value="1"/>
</dbReference>
<dbReference type="InterPro" id="IPR036390">
    <property type="entry name" value="WH_DNA-bd_sf"/>
</dbReference>
<gene>
    <name evidence="7" type="ORF">BL240_15465</name>
</gene>
<evidence type="ECO:0000256" key="5">
    <source>
        <dbReference type="ARBA" id="ARBA00023163"/>
    </source>
</evidence>
<dbReference type="EMBL" id="CP018743">
    <property type="protein sequence ID" value="APO82777.1"/>
    <property type="molecule type" value="Genomic_DNA"/>
</dbReference>
<protein>
    <submittedName>
        <fullName evidence="7">GntR family transcriptional regulator</fullName>
    </submittedName>
</protein>
<organism evidence="7 8">
    <name type="scientific">Pseudomonas putida</name>
    <name type="common">Arthrobacter siderocapsulatus</name>
    <dbReference type="NCBI Taxonomy" id="303"/>
    <lineage>
        <taxon>Bacteria</taxon>
        <taxon>Pseudomonadati</taxon>
        <taxon>Pseudomonadota</taxon>
        <taxon>Gammaproteobacteria</taxon>
        <taxon>Pseudomonadales</taxon>
        <taxon>Pseudomonadaceae</taxon>
        <taxon>Pseudomonas</taxon>
    </lineage>
</organism>
<dbReference type="SMART" id="SM00345">
    <property type="entry name" value="HTH_GNTR"/>
    <property type="match status" value="1"/>
</dbReference>
<dbReference type="AlphaFoldDB" id="A0A1L5PRI0"/>
<feature type="domain" description="HTH gntR-type" evidence="6">
    <location>
        <begin position="9"/>
        <end position="77"/>
    </location>
</feature>
<accession>A0A1L5PRI0</accession>
<comment type="similarity">
    <text evidence="1">In the C-terminal section; belongs to the class-I pyridoxal-phosphate-dependent aminotransferase family.</text>
</comment>
<dbReference type="InterPro" id="IPR000524">
    <property type="entry name" value="Tscrpt_reg_HTH_GntR"/>
</dbReference>
<dbReference type="PANTHER" id="PTHR46577">
    <property type="entry name" value="HTH-TYPE TRANSCRIPTIONAL REGULATORY PROTEIN GABR"/>
    <property type="match status" value="1"/>
</dbReference>
<dbReference type="Gene3D" id="3.40.640.10">
    <property type="entry name" value="Type I PLP-dependent aspartate aminotransferase-like (Major domain)"/>
    <property type="match status" value="1"/>
</dbReference>
<evidence type="ECO:0000256" key="4">
    <source>
        <dbReference type="ARBA" id="ARBA00023125"/>
    </source>
</evidence>
<dbReference type="Pfam" id="PF00155">
    <property type="entry name" value="Aminotran_1_2"/>
    <property type="match status" value="1"/>
</dbReference>
<keyword evidence="3" id="KW-0805">Transcription regulation</keyword>
<dbReference type="PROSITE" id="PS50949">
    <property type="entry name" value="HTH_GNTR"/>
    <property type="match status" value="1"/>
</dbReference>
<dbReference type="Proteomes" id="UP000185146">
    <property type="component" value="Chromosome"/>
</dbReference>
<dbReference type="PANTHER" id="PTHR46577:SF1">
    <property type="entry name" value="HTH-TYPE TRANSCRIPTIONAL REGULATORY PROTEIN GABR"/>
    <property type="match status" value="1"/>
</dbReference>
<keyword evidence="4" id="KW-0238">DNA-binding</keyword>
<dbReference type="Pfam" id="PF00392">
    <property type="entry name" value="GntR"/>
    <property type="match status" value="1"/>
</dbReference>
<proteinExistence type="inferred from homology"/>
<dbReference type="GO" id="GO:0030170">
    <property type="term" value="F:pyridoxal phosphate binding"/>
    <property type="evidence" value="ECO:0007669"/>
    <property type="project" value="InterPro"/>
</dbReference>
<evidence type="ECO:0000313" key="7">
    <source>
        <dbReference type="EMBL" id="APO82777.1"/>
    </source>
</evidence>
<name>A0A1L5PRI0_PSEPU</name>
<evidence type="ECO:0000256" key="2">
    <source>
        <dbReference type="ARBA" id="ARBA00022898"/>
    </source>
</evidence>
<keyword evidence="5" id="KW-0804">Transcription</keyword>
<dbReference type="InterPro" id="IPR036388">
    <property type="entry name" value="WH-like_DNA-bd_sf"/>
</dbReference>
<keyword evidence="2" id="KW-0663">Pyridoxal phosphate</keyword>
<dbReference type="GO" id="GO:0003700">
    <property type="term" value="F:DNA-binding transcription factor activity"/>
    <property type="evidence" value="ECO:0007669"/>
    <property type="project" value="InterPro"/>
</dbReference>
<dbReference type="GO" id="GO:0003677">
    <property type="term" value="F:DNA binding"/>
    <property type="evidence" value="ECO:0007669"/>
    <property type="project" value="UniProtKB-KW"/>
</dbReference>